<dbReference type="GO" id="GO:0016740">
    <property type="term" value="F:transferase activity"/>
    <property type="evidence" value="ECO:0007669"/>
    <property type="project" value="UniProtKB-KW"/>
</dbReference>
<feature type="domain" description="L,D-TPase catalytic" evidence="9">
    <location>
        <begin position="223"/>
        <end position="388"/>
    </location>
</feature>
<keyword evidence="3" id="KW-0808">Transferase</keyword>
<dbReference type="Pfam" id="PF03734">
    <property type="entry name" value="YkuD"/>
    <property type="match status" value="1"/>
</dbReference>
<dbReference type="PANTHER" id="PTHR41533">
    <property type="entry name" value="L,D-TRANSPEPTIDASE HI_1667-RELATED"/>
    <property type="match status" value="1"/>
</dbReference>
<sequence length="461" mass="50182">MPATAVAQVAPAAGAAQAQPVSGSQPLPKTQPRPQPTSLLPGEQARQASTDLTSAPVVQEIPTDYFVTAPDWQVAQAQQLLNFIKGIGNEGLFPRDYQPEALQAAIAAGPGPRLNETATRLFTWVAEDLRDGRTEMDSRHQWFVEDPDWKLRPIKPLLQEALAGTGSGGGIVAALDSLNPTHPDYAVLKQMLLETSEGDKASRAKIRANMDRWRWLGRDLGKNYLLTNVPEYQLRLVVNNKVHTSFRTIVGKPGRTATPQLAEKVEGVIFNPTWTVPQSIVVGEGLGARVMGNPSYARSNGYKAYKTEAGMTVVVQQPGPGNSLGLMKLDMPNPHAIFLHDTPSKSLFNNSERALSHGCIRTENAMKLAMIMAKGLGGLSSEEAVEIANSREYTRVPLTKELPVYITYFTMARDIDGQMRSFDDIYGRDEPVLASMAAARVQKTGQHKTDEPIVPIEAPGA</sequence>
<comment type="similarity">
    <text evidence="2">Belongs to the YkuD family.</text>
</comment>
<dbReference type="UniPathway" id="UPA00219"/>
<name>A0A7G6VXL9_9SPHN</name>
<dbReference type="InterPro" id="IPR005490">
    <property type="entry name" value="LD_TPept_cat_dom"/>
</dbReference>
<evidence type="ECO:0000256" key="4">
    <source>
        <dbReference type="ARBA" id="ARBA00022960"/>
    </source>
</evidence>
<evidence type="ECO:0000256" key="2">
    <source>
        <dbReference type="ARBA" id="ARBA00005992"/>
    </source>
</evidence>
<dbReference type="GO" id="GO:0008360">
    <property type="term" value="P:regulation of cell shape"/>
    <property type="evidence" value="ECO:0007669"/>
    <property type="project" value="UniProtKB-UniRule"/>
</dbReference>
<dbReference type="InterPro" id="IPR038063">
    <property type="entry name" value="Transpep_catalytic_dom"/>
</dbReference>
<evidence type="ECO:0000256" key="6">
    <source>
        <dbReference type="ARBA" id="ARBA00023316"/>
    </source>
</evidence>
<evidence type="ECO:0000256" key="1">
    <source>
        <dbReference type="ARBA" id="ARBA00004752"/>
    </source>
</evidence>
<keyword evidence="4 7" id="KW-0133">Cell shape</keyword>
<feature type="compositionally biased region" description="Low complexity" evidence="8">
    <location>
        <begin position="1"/>
        <end position="21"/>
    </location>
</feature>
<dbReference type="EMBL" id="CP060052">
    <property type="protein sequence ID" value="QNE06484.1"/>
    <property type="molecule type" value="Genomic_DNA"/>
</dbReference>
<evidence type="ECO:0000256" key="8">
    <source>
        <dbReference type="SAM" id="MobiDB-lite"/>
    </source>
</evidence>
<comment type="pathway">
    <text evidence="1 7">Cell wall biogenesis; peptidoglycan biosynthesis.</text>
</comment>
<gene>
    <name evidence="10" type="ORF">H4O24_01720</name>
</gene>
<keyword evidence="6 7" id="KW-0961">Cell wall biogenesis/degradation</keyword>
<keyword evidence="5 7" id="KW-0573">Peptidoglycan synthesis</keyword>
<evidence type="ECO:0000256" key="3">
    <source>
        <dbReference type="ARBA" id="ARBA00022679"/>
    </source>
</evidence>
<feature type="region of interest" description="Disordered" evidence="8">
    <location>
        <begin position="1"/>
        <end position="53"/>
    </location>
</feature>
<feature type="active site" description="Proton donor/acceptor" evidence="7">
    <location>
        <position position="340"/>
    </location>
</feature>
<accession>A0A7G6VXL9</accession>
<reference evidence="10 11" key="1">
    <citation type="submission" date="2020-08" db="EMBL/GenBank/DDBJ databases">
        <authorList>
            <person name="Liu G."/>
            <person name="Sun C."/>
        </authorList>
    </citation>
    <scope>NUCLEOTIDE SEQUENCE [LARGE SCALE GENOMIC DNA]</scope>
    <source>
        <strain evidence="10 11">OT19</strain>
    </source>
</reference>
<evidence type="ECO:0000259" key="9">
    <source>
        <dbReference type="PROSITE" id="PS52029"/>
    </source>
</evidence>
<organism evidence="10 11">
    <name type="scientific">Croceicoccus marinus</name>
    <dbReference type="NCBI Taxonomy" id="450378"/>
    <lineage>
        <taxon>Bacteria</taxon>
        <taxon>Pseudomonadati</taxon>
        <taxon>Pseudomonadota</taxon>
        <taxon>Alphaproteobacteria</taxon>
        <taxon>Sphingomonadales</taxon>
        <taxon>Erythrobacteraceae</taxon>
        <taxon>Croceicoccus</taxon>
    </lineage>
</organism>
<protein>
    <submittedName>
        <fullName evidence="10">L,D-transpeptidase family protein</fullName>
    </submittedName>
</protein>
<dbReference type="InterPro" id="IPR045380">
    <property type="entry name" value="LD_TPept_scaffold_dom"/>
</dbReference>
<dbReference type="PROSITE" id="PS52029">
    <property type="entry name" value="LD_TPASE"/>
    <property type="match status" value="1"/>
</dbReference>
<dbReference type="GO" id="GO:0009252">
    <property type="term" value="P:peptidoglycan biosynthetic process"/>
    <property type="evidence" value="ECO:0007669"/>
    <property type="project" value="UniProtKB-UniPathway"/>
</dbReference>
<dbReference type="Pfam" id="PF20142">
    <property type="entry name" value="Scaffold"/>
    <property type="match status" value="1"/>
</dbReference>
<dbReference type="GO" id="GO:0004180">
    <property type="term" value="F:carboxypeptidase activity"/>
    <property type="evidence" value="ECO:0007669"/>
    <property type="project" value="UniProtKB-ARBA"/>
</dbReference>
<feature type="active site" description="Nucleophile" evidence="7">
    <location>
        <position position="359"/>
    </location>
</feature>
<dbReference type="CDD" id="cd16913">
    <property type="entry name" value="YkuD_like"/>
    <property type="match status" value="1"/>
</dbReference>
<dbReference type="GO" id="GO:0071555">
    <property type="term" value="P:cell wall organization"/>
    <property type="evidence" value="ECO:0007669"/>
    <property type="project" value="UniProtKB-UniRule"/>
</dbReference>
<dbReference type="PANTHER" id="PTHR41533:SF2">
    <property type="entry name" value="BLR7131 PROTEIN"/>
    <property type="match status" value="1"/>
</dbReference>
<dbReference type="SUPFAM" id="SSF141523">
    <property type="entry name" value="L,D-transpeptidase catalytic domain-like"/>
    <property type="match status" value="1"/>
</dbReference>
<evidence type="ECO:0000256" key="5">
    <source>
        <dbReference type="ARBA" id="ARBA00022984"/>
    </source>
</evidence>
<evidence type="ECO:0000256" key="7">
    <source>
        <dbReference type="PROSITE-ProRule" id="PRU01373"/>
    </source>
</evidence>
<dbReference type="AlphaFoldDB" id="A0A7G6VXL9"/>
<dbReference type="InterPro" id="IPR052905">
    <property type="entry name" value="LD-transpeptidase_YkuD-like"/>
</dbReference>
<evidence type="ECO:0000313" key="11">
    <source>
        <dbReference type="Proteomes" id="UP000515297"/>
    </source>
</evidence>
<dbReference type="Proteomes" id="UP000515297">
    <property type="component" value="Chromosome"/>
</dbReference>
<evidence type="ECO:0000313" key="10">
    <source>
        <dbReference type="EMBL" id="QNE06484.1"/>
    </source>
</evidence>
<dbReference type="Gene3D" id="2.40.440.10">
    <property type="entry name" value="L,D-transpeptidase catalytic domain-like"/>
    <property type="match status" value="1"/>
</dbReference>
<proteinExistence type="inferred from homology"/>